<dbReference type="SUPFAM" id="SSF54001">
    <property type="entry name" value="Cysteine proteinases"/>
    <property type="match status" value="1"/>
</dbReference>
<reference evidence="6 7" key="1">
    <citation type="submission" date="2023-10" db="EMBL/GenBank/DDBJ databases">
        <authorList>
            <person name="Venkata Ramana C."/>
            <person name="Sasikala C."/>
            <person name="Dhurka M."/>
        </authorList>
    </citation>
    <scope>NUCLEOTIDE SEQUENCE [LARGE SCALE GENOMIC DNA]</scope>
    <source>
        <strain evidence="6 7">KCTC 32151</strain>
    </source>
</reference>
<evidence type="ECO:0000256" key="2">
    <source>
        <dbReference type="ARBA" id="ARBA00022670"/>
    </source>
</evidence>
<keyword evidence="7" id="KW-1185">Reference proteome</keyword>
<dbReference type="InterPro" id="IPR041382">
    <property type="entry name" value="SH3_16"/>
</dbReference>
<dbReference type="Pfam" id="PF00877">
    <property type="entry name" value="NLPC_P60"/>
    <property type="match status" value="1"/>
</dbReference>
<feature type="domain" description="NlpC/P60" evidence="5">
    <location>
        <begin position="161"/>
        <end position="287"/>
    </location>
</feature>
<evidence type="ECO:0000256" key="4">
    <source>
        <dbReference type="ARBA" id="ARBA00022807"/>
    </source>
</evidence>
<organism evidence="6 7">
    <name type="scientific">Nitratireductor aquimarinus</name>
    <dbReference type="NCBI Taxonomy" id="889300"/>
    <lineage>
        <taxon>Bacteria</taxon>
        <taxon>Pseudomonadati</taxon>
        <taxon>Pseudomonadota</taxon>
        <taxon>Alphaproteobacteria</taxon>
        <taxon>Hyphomicrobiales</taxon>
        <taxon>Phyllobacteriaceae</taxon>
        <taxon>Nitratireductor</taxon>
    </lineage>
</organism>
<comment type="caution">
    <text evidence="6">The sequence shown here is derived from an EMBL/GenBank/DDBJ whole genome shotgun (WGS) entry which is preliminary data.</text>
</comment>
<dbReference type="InterPro" id="IPR000064">
    <property type="entry name" value="NLP_P60_dom"/>
</dbReference>
<proteinExistence type="inferred from homology"/>
<evidence type="ECO:0000256" key="1">
    <source>
        <dbReference type="ARBA" id="ARBA00007074"/>
    </source>
</evidence>
<keyword evidence="3" id="KW-0378">Hydrolase</keyword>
<dbReference type="Gene3D" id="2.30.30.40">
    <property type="entry name" value="SH3 Domains"/>
    <property type="match status" value="1"/>
</dbReference>
<sequence length="289" mass="31665">MTTLDRRLHAHRADLADARLEGTVEAERFTAGTPARVSAPVIDVHSAPHADAGIDTQFLYGDTVRVFEQREGWAWVQADHDGYVGYVDATSLATDAAAPTHRVTAQRSFVYPEPELKKPAVAAHSLGAGVKVAELVENRGTRYAVLSTGGAMFAGHLRAIDDHQDDYVSVAENFLHTPYLWGGTSGFGIDCSGLVQTSMRMTGQTVLRDTDMQAESIGVLIEPGQNGLRRGDLVFWKGHVAIMLDQEMMLHANGNTMTVAREPLKDAIERIERLYGRPTHYRRPGVSED</sequence>
<name>A0ABU4ALT4_9HYPH</name>
<evidence type="ECO:0000256" key="3">
    <source>
        <dbReference type="ARBA" id="ARBA00022801"/>
    </source>
</evidence>
<dbReference type="InterPro" id="IPR038765">
    <property type="entry name" value="Papain-like_cys_pep_sf"/>
</dbReference>
<accession>A0ABU4ALT4</accession>
<gene>
    <name evidence="6" type="ORF">R2G56_12880</name>
</gene>
<dbReference type="InterPro" id="IPR051202">
    <property type="entry name" value="Peptidase_C40"/>
</dbReference>
<dbReference type="EMBL" id="JAWLIP010000005">
    <property type="protein sequence ID" value="MDV6227184.1"/>
    <property type="molecule type" value="Genomic_DNA"/>
</dbReference>
<dbReference type="Pfam" id="PF18348">
    <property type="entry name" value="SH3_16"/>
    <property type="match status" value="1"/>
</dbReference>
<keyword evidence="2" id="KW-0645">Protease</keyword>
<dbReference type="PROSITE" id="PS51935">
    <property type="entry name" value="NLPC_P60"/>
    <property type="match status" value="1"/>
</dbReference>
<dbReference type="PANTHER" id="PTHR47053:SF1">
    <property type="entry name" value="MUREIN DD-ENDOPEPTIDASE MEPH-RELATED"/>
    <property type="match status" value="1"/>
</dbReference>
<keyword evidence="4" id="KW-0788">Thiol protease</keyword>
<protein>
    <submittedName>
        <fullName evidence="6">NlpC/P60 family protein</fullName>
    </submittedName>
</protein>
<dbReference type="Gene3D" id="3.90.1720.10">
    <property type="entry name" value="endopeptidase domain like (from Nostoc punctiforme)"/>
    <property type="match status" value="1"/>
</dbReference>
<evidence type="ECO:0000313" key="7">
    <source>
        <dbReference type="Proteomes" id="UP001185659"/>
    </source>
</evidence>
<dbReference type="RefSeq" id="WP_317561521.1">
    <property type="nucleotide sequence ID" value="NZ_JAWLIP010000005.1"/>
</dbReference>
<dbReference type="Proteomes" id="UP001185659">
    <property type="component" value="Unassembled WGS sequence"/>
</dbReference>
<comment type="similarity">
    <text evidence="1">Belongs to the peptidase C40 family.</text>
</comment>
<evidence type="ECO:0000313" key="6">
    <source>
        <dbReference type="EMBL" id="MDV6227184.1"/>
    </source>
</evidence>
<dbReference type="PANTHER" id="PTHR47053">
    <property type="entry name" value="MUREIN DD-ENDOPEPTIDASE MEPH-RELATED"/>
    <property type="match status" value="1"/>
</dbReference>
<evidence type="ECO:0000259" key="5">
    <source>
        <dbReference type="PROSITE" id="PS51935"/>
    </source>
</evidence>